<feature type="compositionally biased region" description="Low complexity" evidence="1">
    <location>
        <begin position="400"/>
        <end position="421"/>
    </location>
</feature>
<evidence type="ECO:0000313" key="2">
    <source>
        <dbReference type="EMBL" id="EKM55025.1"/>
    </source>
</evidence>
<dbReference type="InParanoid" id="K5W778"/>
<dbReference type="RefSeq" id="XP_007395372.1">
    <property type="nucleotide sequence ID" value="XM_007395310.1"/>
</dbReference>
<feature type="region of interest" description="Disordered" evidence="1">
    <location>
        <begin position="1"/>
        <end position="69"/>
    </location>
</feature>
<dbReference type="AlphaFoldDB" id="K5W778"/>
<feature type="region of interest" description="Disordered" evidence="1">
    <location>
        <begin position="448"/>
        <end position="469"/>
    </location>
</feature>
<dbReference type="KEGG" id="pco:PHACADRAFT_119928"/>
<feature type="compositionally biased region" description="Polar residues" evidence="1">
    <location>
        <begin position="359"/>
        <end position="388"/>
    </location>
</feature>
<keyword evidence="3" id="KW-1185">Reference proteome</keyword>
<feature type="compositionally biased region" description="Polar residues" evidence="1">
    <location>
        <begin position="776"/>
        <end position="793"/>
    </location>
</feature>
<feature type="region of interest" description="Disordered" evidence="1">
    <location>
        <begin position="719"/>
        <end position="811"/>
    </location>
</feature>
<gene>
    <name evidence="2" type="ORF">PHACADRAFT_119928</name>
</gene>
<feature type="compositionally biased region" description="Basic and acidic residues" evidence="1">
    <location>
        <begin position="192"/>
        <end position="219"/>
    </location>
</feature>
<evidence type="ECO:0000256" key="1">
    <source>
        <dbReference type="SAM" id="MobiDB-lite"/>
    </source>
</evidence>
<feature type="compositionally biased region" description="Polar residues" evidence="1">
    <location>
        <begin position="528"/>
        <end position="543"/>
    </location>
</feature>
<feature type="compositionally biased region" description="Low complexity" evidence="1">
    <location>
        <begin position="616"/>
        <end position="632"/>
    </location>
</feature>
<dbReference type="Proteomes" id="UP000008370">
    <property type="component" value="Unassembled WGS sequence"/>
</dbReference>
<feature type="region of interest" description="Disordered" evidence="1">
    <location>
        <begin position="510"/>
        <end position="707"/>
    </location>
</feature>
<feature type="region of interest" description="Disordered" evidence="1">
    <location>
        <begin position="141"/>
        <end position="436"/>
    </location>
</feature>
<reference evidence="2 3" key="1">
    <citation type="journal article" date="2012" name="BMC Genomics">
        <title>Comparative genomics of the white-rot fungi, Phanerochaete carnosa and P. chrysosporium, to elucidate the genetic basis of the distinct wood types they colonize.</title>
        <authorList>
            <person name="Suzuki H."/>
            <person name="MacDonald J."/>
            <person name="Syed K."/>
            <person name="Salamov A."/>
            <person name="Hori C."/>
            <person name="Aerts A."/>
            <person name="Henrissat B."/>
            <person name="Wiebenga A."/>
            <person name="vanKuyk P.A."/>
            <person name="Barry K."/>
            <person name="Lindquist E."/>
            <person name="LaButti K."/>
            <person name="Lapidus A."/>
            <person name="Lucas S."/>
            <person name="Coutinho P."/>
            <person name="Gong Y."/>
            <person name="Samejima M."/>
            <person name="Mahadevan R."/>
            <person name="Abou-Zaid M."/>
            <person name="de Vries R.P."/>
            <person name="Igarashi K."/>
            <person name="Yadav J.S."/>
            <person name="Grigoriev I.V."/>
            <person name="Master E.R."/>
        </authorList>
    </citation>
    <scope>NUCLEOTIDE SEQUENCE [LARGE SCALE GENOMIC DNA]</scope>
    <source>
        <strain evidence="2 3">HHB-10118-sp</strain>
    </source>
</reference>
<feature type="compositionally biased region" description="Basic and acidic residues" evidence="1">
    <location>
        <begin position="545"/>
        <end position="559"/>
    </location>
</feature>
<feature type="compositionally biased region" description="Polar residues" evidence="1">
    <location>
        <begin position="339"/>
        <end position="351"/>
    </location>
</feature>
<feature type="compositionally biased region" description="Polar residues" evidence="1">
    <location>
        <begin position="583"/>
        <end position="598"/>
    </location>
</feature>
<feature type="compositionally biased region" description="Polar residues" evidence="1">
    <location>
        <begin position="678"/>
        <end position="690"/>
    </location>
</feature>
<dbReference type="HOGENOM" id="CLU_347840_0_0_1"/>
<accession>K5W778</accession>
<dbReference type="GeneID" id="18907869"/>
<feature type="compositionally biased region" description="Polar residues" evidence="1">
    <location>
        <begin position="633"/>
        <end position="647"/>
    </location>
</feature>
<organism evidence="2 3">
    <name type="scientific">Phanerochaete carnosa (strain HHB-10118-sp)</name>
    <name type="common">White-rot fungus</name>
    <name type="synonym">Peniophora carnosa</name>
    <dbReference type="NCBI Taxonomy" id="650164"/>
    <lineage>
        <taxon>Eukaryota</taxon>
        <taxon>Fungi</taxon>
        <taxon>Dikarya</taxon>
        <taxon>Basidiomycota</taxon>
        <taxon>Agaricomycotina</taxon>
        <taxon>Agaricomycetes</taxon>
        <taxon>Polyporales</taxon>
        <taxon>Phanerochaetaceae</taxon>
        <taxon>Phanerochaete</taxon>
    </lineage>
</organism>
<feature type="region of interest" description="Disordered" evidence="1">
    <location>
        <begin position="97"/>
        <end position="126"/>
    </location>
</feature>
<dbReference type="EMBL" id="JH930472">
    <property type="protein sequence ID" value="EKM55025.1"/>
    <property type="molecule type" value="Genomic_DNA"/>
</dbReference>
<feature type="compositionally biased region" description="Polar residues" evidence="1">
    <location>
        <begin position="39"/>
        <end position="57"/>
    </location>
</feature>
<sequence length="811" mass="86559">MFGQVSPRRSNFSEAANEQAEAEHEIISLNPLAEDKHMTSSSSDEFASHNRNSQPLSGESVRESERTDIMSPVELMTGPPFWHPIGNLPQTFQREDSVDSGYADNWTGPQQFVLSPPHRDTPGRYSTLSLLSSPFGSPARAISPKFAPTALSGWPPGSPRSGTSNSESVFEHPHISNHGGDHQYAQSFDELDSPRKYEAERKRRSDASRISDADPDKTIKQSRPSSLHVAATKAHGVDVASSSSASSVIHQPPTKPSVHNVSASPEPPQTIYPLEPSPFLLGYEDEGSSFAAPEPGTQDEPPSIESPPSPAPRSTVMGPASTSFDHGRSPIAALPIRSPHTSPQRSPSRRYSGSPCLVQLSTTKSPAHTSQSAISQRSPASLHLTSPSPAAPVFPATSIPEPLSNPFSPSSSHSPLQSVGSGAPVQHEAEEHTILSADLYAAHVNSPVFHENEVDQEAPEDAGGQTVSYASHYRAVIDPNIPPAATESEDAAEERSVSFASLYAAQLSPVRRVPVGNVDKTSSDEQPKSYTSNSQARTSSPAQSAHDKNATSITAEDRAVPYSSIHESPVAGPSRLANPPVQMVSTESTNSPEQTFSYASFYDEAPLADPTRHSTPRSTLSRSVSLRSMSTPLSERTVLSRSASMRATSTPRSDRSLSRSSIRSSARRTPSALPARLSSPTPSISNTTDSPLLHPLERDSTLLSPCDSPYASPRAILVHDAQDNSVQDVPTNRRLSRDAPRSPDHSRAAQAASPYSLDSPPATAASEPLGSPAASRRSSISDFQPNSEGQTSRKSSKVAFGFRNSTTVGPL</sequence>
<name>K5W778_PHACS</name>
<protein>
    <submittedName>
        <fullName evidence="2">Uncharacterized protein</fullName>
    </submittedName>
</protein>
<feature type="compositionally biased region" description="Basic and acidic residues" evidence="1">
    <location>
        <begin position="735"/>
        <end position="747"/>
    </location>
</feature>
<feature type="compositionally biased region" description="Low complexity" evidence="1">
    <location>
        <begin position="658"/>
        <end position="671"/>
    </location>
</feature>
<dbReference type="OrthoDB" id="47330at2759"/>
<proteinExistence type="predicted"/>
<evidence type="ECO:0000313" key="3">
    <source>
        <dbReference type="Proteomes" id="UP000008370"/>
    </source>
</evidence>